<sequence length="16" mass="2042">MLWIGSWYEQREMILS</sequence>
<protein>
    <submittedName>
        <fullName evidence="1">Uncharacterized protein</fullName>
    </submittedName>
</protein>
<proteinExistence type="predicted"/>
<name>A0A0A8ZMU5_ARUDO</name>
<accession>A0A0A8ZMU5</accession>
<dbReference type="AlphaFoldDB" id="A0A0A8ZMU5"/>
<reference evidence="1" key="1">
    <citation type="submission" date="2014-09" db="EMBL/GenBank/DDBJ databases">
        <authorList>
            <person name="Magalhaes I.L.F."/>
            <person name="Oliveira U."/>
            <person name="Santos F.R."/>
            <person name="Vidigal T.H.D.A."/>
            <person name="Brescovit A.D."/>
            <person name="Santos A.J."/>
        </authorList>
    </citation>
    <scope>NUCLEOTIDE SEQUENCE</scope>
    <source>
        <tissue evidence="1">Shoot tissue taken approximately 20 cm above the soil surface</tissue>
    </source>
</reference>
<organism evidence="1">
    <name type="scientific">Arundo donax</name>
    <name type="common">Giant reed</name>
    <name type="synonym">Donax arundinaceus</name>
    <dbReference type="NCBI Taxonomy" id="35708"/>
    <lineage>
        <taxon>Eukaryota</taxon>
        <taxon>Viridiplantae</taxon>
        <taxon>Streptophyta</taxon>
        <taxon>Embryophyta</taxon>
        <taxon>Tracheophyta</taxon>
        <taxon>Spermatophyta</taxon>
        <taxon>Magnoliopsida</taxon>
        <taxon>Liliopsida</taxon>
        <taxon>Poales</taxon>
        <taxon>Poaceae</taxon>
        <taxon>PACMAD clade</taxon>
        <taxon>Arundinoideae</taxon>
        <taxon>Arundineae</taxon>
        <taxon>Arundo</taxon>
    </lineage>
</organism>
<evidence type="ECO:0000313" key="1">
    <source>
        <dbReference type="EMBL" id="JAD36152.1"/>
    </source>
</evidence>
<reference evidence="1" key="2">
    <citation type="journal article" date="2015" name="Data Brief">
        <title>Shoot transcriptome of the giant reed, Arundo donax.</title>
        <authorList>
            <person name="Barrero R.A."/>
            <person name="Guerrero F.D."/>
            <person name="Moolhuijzen P."/>
            <person name="Goolsby J.A."/>
            <person name="Tidwell J."/>
            <person name="Bellgard S.E."/>
            <person name="Bellgard M.I."/>
        </authorList>
    </citation>
    <scope>NUCLEOTIDE SEQUENCE</scope>
    <source>
        <tissue evidence="1">Shoot tissue taken approximately 20 cm above the soil surface</tissue>
    </source>
</reference>
<dbReference type="EMBL" id="GBRH01261743">
    <property type="protein sequence ID" value="JAD36152.1"/>
    <property type="molecule type" value="Transcribed_RNA"/>
</dbReference>